<organism evidence="2 3">
    <name type="scientific">Zasmidium cellare</name>
    <name type="common">Wine cellar mold</name>
    <name type="synonym">Racodium cellare</name>
    <dbReference type="NCBI Taxonomy" id="395010"/>
    <lineage>
        <taxon>Eukaryota</taxon>
        <taxon>Fungi</taxon>
        <taxon>Dikarya</taxon>
        <taxon>Ascomycota</taxon>
        <taxon>Pezizomycotina</taxon>
        <taxon>Dothideomycetes</taxon>
        <taxon>Dothideomycetidae</taxon>
        <taxon>Mycosphaerellales</taxon>
        <taxon>Mycosphaerellaceae</taxon>
        <taxon>Zasmidium</taxon>
    </lineage>
</organism>
<evidence type="ECO:0000313" key="3">
    <source>
        <dbReference type="Proteomes" id="UP001305779"/>
    </source>
</evidence>
<sequence>MNLGNITFHPPHQLVPETINCWLVAIKPCAWDTDYHTYTLLFDDAIHNQWRAECYVPNKDVGESTQENLKRGKIITIEADAKSWARCTFRDLVGENERRGECVRAVDVVYQAAKYSGHVYVPSWAPVAKSYQSLINRGAKKSVELKPPPSPPPRRTVEFLGPIRAKSTVRTEVWSLDGESSYRGGATVLSLEVENGRRYLTIRAPVDVGQYALLVGDVGDTNWARCGRFEEVDDPEQKASPLFDIPPWKEEE</sequence>
<name>A0ABR0E6A4_ZASCE</name>
<protein>
    <submittedName>
        <fullName evidence="2">Uncharacterized protein</fullName>
    </submittedName>
</protein>
<evidence type="ECO:0000256" key="1">
    <source>
        <dbReference type="SAM" id="MobiDB-lite"/>
    </source>
</evidence>
<evidence type="ECO:0000313" key="2">
    <source>
        <dbReference type="EMBL" id="KAK4496951.1"/>
    </source>
</evidence>
<dbReference type="EMBL" id="JAXOVC010000009">
    <property type="protein sequence ID" value="KAK4496951.1"/>
    <property type="molecule type" value="Genomic_DNA"/>
</dbReference>
<keyword evidence="3" id="KW-1185">Reference proteome</keyword>
<dbReference type="Proteomes" id="UP001305779">
    <property type="component" value="Unassembled WGS sequence"/>
</dbReference>
<accession>A0ABR0E6A4</accession>
<comment type="caution">
    <text evidence="2">The sequence shown here is derived from an EMBL/GenBank/DDBJ whole genome shotgun (WGS) entry which is preliminary data.</text>
</comment>
<gene>
    <name evidence="2" type="ORF">PRZ48_011400</name>
</gene>
<feature type="region of interest" description="Disordered" evidence="1">
    <location>
        <begin position="233"/>
        <end position="252"/>
    </location>
</feature>
<reference evidence="2 3" key="1">
    <citation type="journal article" date="2023" name="G3 (Bethesda)">
        <title>A chromosome-level genome assembly of Zasmidium syzygii isolated from banana leaves.</title>
        <authorList>
            <person name="van Westerhoven A.C."/>
            <person name="Mehrabi R."/>
            <person name="Talebi R."/>
            <person name="Steentjes M.B.F."/>
            <person name="Corcolon B."/>
            <person name="Chong P.A."/>
            <person name="Kema G.H.J."/>
            <person name="Seidl M.F."/>
        </authorList>
    </citation>
    <scope>NUCLEOTIDE SEQUENCE [LARGE SCALE GENOMIC DNA]</scope>
    <source>
        <strain evidence="2 3">P124</strain>
    </source>
</reference>
<proteinExistence type="predicted"/>